<reference evidence="9 10" key="1">
    <citation type="journal article" date="2013" name="PLoS Genet.">
        <title>Distinctive expansion of potential virulence genes in the genome of the oomycete fish pathogen Saprolegnia parasitica.</title>
        <authorList>
            <person name="Jiang R.H."/>
            <person name="de Bruijn I."/>
            <person name="Haas B.J."/>
            <person name="Belmonte R."/>
            <person name="Lobach L."/>
            <person name="Christie J."/>
            <person name="van den Ackerveken G."/>
            <person name="Bottin A."/>
            <person name="Bulone V."/>
            <person name="Diaz-Moreno S.M."/>
            <person name="Dumas B."/>
            <person name="Fan L."/>
            <person name="Gaulin E."/>
            <person name="Govers F."/>
            <person name="Grenville-Briggs L.J."/>
            <person name="Horner N.R."/>
            <person name="Levin J.Z."/>
            <person name="Mammella M."/>
            <person name="Meijer H.J."/>
            <person name="Morris P."/>
            <person name="Nusbaum C."/>
            <person name="Oome S."/>
            <person name="Phillips A.J."/>
            <person name="van Rooyen D."/>
            <person name="Rzeszutek E."/>
            <person name="Saraiva M."/>
            <person name="Secombes C.J."/>
            <person name="Seidl M.F."/>
            <person name="Snel B."/>
            <person name="Stassen J.H."/>
            <person name="Sykes S."/>
            <person name="Tripathy S."/>
            <person name="van den Berg H."/>
            <person name="Vega-Arreguin J.C."/>
            <person name="Wawra S."/>
            <person name="Young S.K."/>
            <person name="Zeng Q."/>
            <person name="Dieguez-Uribeondo J."/>
            <person name="Russ C."/>
            <person name="Tyler B.M."/>
            <person name="van West P."/>
        </authorList>
    </citation>
    <scope>NUCLEOTIDE SEQUENCE [LARGE SCALE GENOMIC DNA]</scope>
    <source>
        <strain evidence="9 10">CBS 223.65</strain>
    </source>
</reference>
<dbReference type="OrthoDB" id="341482at2759"/>
<dbReference type="Proteomes" id="UP000030745">
    <property type="component" value="Unassembled WGS sequence"/>
</dbReference>
<keyword evidence="10" id="KW-1185">Reference proteome</keyword>
<keyword evidence="7" id="KW-0539">Nucleus</keyword>
<dbReference type="EMBL" id="KK583197">
    <property type="protein sequence ID" value="KDO31765.1"/>
    <property type="molecule type" value="Genomic_DNA"/>
</dbReference>
<evidence type="ECO:0000256" key="6">
    <source>
        <dbReference type="ARBA" id="ARBA00023132"/>
    </source>
</evidence>
<dbReference type="AlphaFoldDB" id="A0A067CRA6"/>
<sequence>MWSTGGKTKAAAPTSMAPPLFSMSKGPATKAAPAPATSTAKEAKAVAPASGGLKSVLGLASSIAPAVLANVLPEIHVNLMCAHEATGSIVVLGAKGRLCYVNVQHAAPILHDLTTTPAMAATLATATGLSFNASGTRVLVEASASNATPGSDLYTFELPFGARNVPSTTTGERVLVKFKDGTSRAVTLSKRQGVDTLQRAMDALTSDERANVKTVCQDVFDIDLQRVTLPPNVRSRHALWHPLSDAHVAILSTIEDLRLVDVHDGSTDQVHALACAPTTSAAVHSTAIAFGPSTGWEVFTVYILRSNGDVYALNPFVPSTKAAVATSLLVFLKQKTEALLSTASSQEATVVLKAQRHWLDELWPTAVSRPAVSKFSAPLHDEEDEPRPAPLVPTTRISTTSGLRPHTWPLQLQGPFQRAGASWTRPSDAAARSLSAVPYPLQDNNIGQHPVLAVAYSSGHVEIVVLAKEARPLWQSSHVSPPPPSPLYVVEVLDLGTDANGGKAVLRAKAHLPYFVYVLHSTSVHVIHAHWMRSPLTGPVTSAVRRVFSVSPNALASSHAIGASILHTVELGHLIVVQLVSGAFEIVNVSAAVVPSVTATKLRSPPTSSSSSLVPLRDLVDATNAKRPSTTTAHVAGATPLSHATMATVQFTLDHVRQLNDEVAYLTELQLLASNRLSLHKEMATKQTSSMAELQKHIAALEASTIALSDRVKHVQATQARLNARAAAALQAIRDNQVVVTKAEIKYKEDLVDMQTQVRRLTPQVVQMNMDAEKLLRTAKPTTPSGRSFSDEKERMVHDVLTAETQLIADAKAILNDLTAKVATLKLSVA</sequence>
<dbReference type="GO" id="GO:0006406">
    <property type="term" value="P:mRNA export from nucleus"/>
    <property type="evidence" value="ECO:0007669"/>
    <property type="project" value="TreeGrafter"/>
</dbReference>
<feature type="region of interest" description="Disordered" evidence="8">
    <location>
        <begin position="1"/>
        <end position="36"/>
    </location>
</feature>
<gene>
    <name evidence="9" type="ORF">SPRG_03685</name>
</gene>
<keyword evidence="5" id="KW-0811">Translocation</keyword>
<dbReference type="GO" id="GO:0006606">
    <property type="term" value="P:protein import into nucleus"/>
    <property type="evidence" value="ECO:0007669"/>
    <property type="project" value="TreeGrafter"/>
</dbReference>
<dbReference type="GO" id="GO:0000055">
    <property type="term" value="P:ribosomal large subunit export from nucleus"/>
    <property type="evidence" value="ECO:0007669"/>
    <property type="project" value="InterPro"/>
</dbReference>
<dbReference type="VEuPathDB" id="FungiDB:SPRG_03685"/>
<dbReference type="GeneID" id="24126169"/>
<dbReference type="OMA" id="VFILFTD"/>
<organism evidence="9 10">
    <name type="scientific">Saprolegnia parasitica (strain CBS 223.65)</name>
    <dbReference type="NCBI Taxonomy" id="695850"/>
    <lineage>
        <taxon>Eukaryota</taxon>
        <taxon>Sar</taxon>
        <taxon>Stramenopiles</taxon>
        <taxon>Oomycota</taxon>
        <taxon>Saprolegniomycetes</taxon>
        <taxon>Saprolegniales</taxon>
        <taxon>Saprolegniaceae</taxon>
        <taxon>Saprolegnia</taxon>
    </lineage>
</organism>
<dbReference type="PANTHER" id="PTHR13257">
    <property type="entry name" value="NUCLEOPORIN NUP84-RELATED"/>
    <property type="match status" value="1"/>
</dbReference>
<evidence type="ECO:0000256" key="8">
    <source>
        <dbReference type="SAM" id="MobiDB-lite"/>
    </source>
</evidence>
<evidence type="ECO:0000313" key="9">
    <source>
        <dbReference type="EMBL" id="KDO31765.1"/>
    </source>
</evidence>
<evidence type="ECO:0000256" key="7">
    <source>
        <dbReference type="ARBA" id="ARBA00023242"/>
    </source>
</evidence>
<dbReference type="STRING" id="695850.A0A067CRA6"/>
<evidence type="ECO:0000256" key="5">
    <source>
        <dbReference type="ARBA" id="ARBA00023010"/>
    </source>
</evidence>
<keyword evidence="4" id="KW-0653">Protein transport</keyword>
<dbReference type="GO" id="GO:0017056">
    <property type="term" value="F:structural constituent of nuclear pore"/>
    <property type="evidence" value="ECO:0007669"/>
    <property type="project" value="InterPro"/>
</dbReference>
<proteinExistence type="predicted"/>
<evidence type="ECO:0008006" key="11">
    <source>
        <dbReference type="Google" id="ProtNLM"/>
    </source>
</evidence>
<keyword evidence="6" id="KW-0906">Nuclear pore complex</keyword>
<protein>
    <recommendedName>
        <fullName evidence="11">Nucleoporin Nup88</fullName>
    </recommendedName>
</protein>
<keyword evidence="3" id="KW-0509">mRNA transport</keyword>
<dbReference type="PANTHER" id="PTHR13257:SF0">
    <property type="entry name" value="NUCLEAR PORE COMPLEX PROTEIN NUP88"/>
    <property type="match status" value="1"/>
</dbReference>
<evidence type="ECO:0000256" key="2">
    <source>
        <dbReference type="ARBA" id="ARBA00022448"/>
    </source>
</evidence>
<name>A0A067CRA6_SAPPC</name>
<dbReference type="GO" id="GO:0000056">
    <property type="term" value="P:ribosomal small subunit export from nucleus"/>
    <property type="evidence" value="ECO:0007669"/>
    <property type="project" value="InterPro"/>
</dbReference>
<keyword evidence="2" id="KW-0813">Transport</keyword>
<accession>A0A067CRA6</accession>
<dbReference type="GO" id="GO:0005643">
    <property type="term" value="C:nuclear pore"/>
    <property type="evidence" value="ECO:0007669"/>
    <property type="project" value="UniProtKB-SubCell"/>
</dbReference>
<feature type="compositionally biased region" description="Low complexity" evidence="8">
    <location>
        <begin position="27"/>
        <end position="36"/>
    </location>
</feature>
<evidence type="ECO:0000256" key="3">
    <source>
        <dbReference type="ARBA" id="ARBA00022816"/>
    </source>
</evidence>
<evidence type="ECO:0000256" key="1">
    <source>
        <dbReference type="ARBA" id="ARBA00004567"/>
    </source>
</evidence>
<evidence type="ECO:0000256" key="4">
    <source>
        <dbReference type="ARBA" id="ARBA00022927"/>
    </source>
</evidence>
<dbReference type="RefSeq" id="XP_012197645.1">
    <property type="nucleotide sequence ID" value="XM_012342255.1"/>
</dbReference>
<dbReference type="KEGG" id="spar:SPRG_03685"/>
<comment type="subcellular location">
    <subcellularLocation>
        <location evidence="1">Nucleus</location>
        <location evidence="1">Nuclear pore complex</location>
    </subcellularLocation>
</comment>
<evidence type="ECO:0000313" key="10">
    <source>
        <dbReference type="Proteomes" id="UP000030745"/>
    </source>
</evidence>
<dbReference type="InterPro" id="IPR037700">
    <property type="entry name" value="NUP88/NUP82"/>
</dbReference>